<dbReference type="AlphaFoldDB" id="A0A2M7RJX6"/>
<accession>A0A2M7RJX6</accession>
<name>A0A2M7RJX6_9BACT</name>
<evidence type="ECO:0000313" key="1">
    <source>
        <dbReference type="EMBL" id="PIY96827.1"/>
    </source>
</evidence>
<reference evidence="1 2" key="1">
    <citation type="submission" date="2017-09" db="EMBL/GenBank/DDBJ databases">
        <title>Depth-based differentiation of microbial function through sediment-hosted aquifers and enrichment of novel symbionts in the deep terrestrial subsurface.</title>
        <authorList>
            <person name="Probst A.J."/>
            <person name="Ladd B."/>
            <person name="Jarett J.K."/>
            <person name="Geller-Mcgrath D.E."/>
            <person name="Sieber C.M."/>
            <person name="Emerson J.B."/>
            <person name="Anantharaman K."/>
            <person name="Thomas B.C."/>
            <person name="Malmstrom R."/>
            <person name="Stieglmeier M."/>
            <person name="Klingl A."/>
            <person name="Woyke T."/>
            <person name="Ryan C.M."/>
            <person name="Banfield J.F."/>
        </authorList>
    </citation>
    <scope>NUCLEOTIDE SEQUENCE [LARGE SCALE GENOMIC DNA]</scope>
    <source>
        <strain evidence="1">CG_4_10_14_0_8_um_filter_42_10</strain>
    </source>
</reference>
<comment type="caution">
    <text evidence="1">The sequence shown here is derived from an EMBL/GenBank/DDBJ whole genome shotgun (WGS) entry which is preliminary data.</text>
</comment>
<evidence type="ECO:0000313" key="2">
    <source>
        <dbReference type="Proteomes" id="UP000230779"/>
    </source>
</evidence>
<dbReference type="EMBL" id="PFMD01000027">
    <property type="protein sequence ID" value="PIY96827.1"/>
    <property type="molecule type" value="Genomic_DNA"/>
</dbReference>
<organism evidence="1 2">
    <name type="scientific">Candidatus Kerfeldbacteria bacterium CG_4_10_14_0_8_um_filter_42_10</name>
    <dbReference type="NCBI Taxonomy" id="2014248"/>
    <lineage>
        <taxon>Bacteria</taxon>
        <taxon>Candidatus Kerfeldiibacteriota</taxon>
    </lineage>
</organism>
<dbReference type="Proteomes" id="UP000230779">
    <property type="component" value="Unassembled WGS sequence"/>
</dbReference>
<protein>
    <recommendedName>
        <fullName evidence="3">Histidine phosphatase family protein</fullName>
    </recommendedName>
</protein>
<gene>
    <name evidence="1" type="ORF">COY66_02780</name>
</gene>
<sequence>MSVQKTLRIYRHSLKDGKNDSIGPLGIELARQVAKQTIDRVVTDIFIGPLPRTTQTVEAMQSAVPDFFSGVVTLKSIPNLGSKEMFTFLTEPKVAGKGFKELAERIGNLNALFTLHTPAAFDFLKSIVRQGVVNMFAEMIGNFAIGIFHSPTVELAAESFSIQLLLPPQFPEMSYVEFIKPEDDDFEILPKRHWICNIKVD</sequence>
<proteinExistence type="predicted"/>
<evidence type="ECO:0008006" key="3">
    <source>
        <dbReference type="Google" id="ProtNLM"/>
    </source>
</evidence>